<dbReference type="Proteomes" id="UP000276133">
    <property type="component" value="Unassembled WGS sequence"/>
</dbReference>
<dbReference type="EMBL" id="REGN01003841">
    <property type="protein sequence ID" value="RNA20486.1"/>
    <property type="molecule type" value="Genomic_DNA"/>
</dbReference>
<evidence type="ECO:0000313" key="2">
    <source>
        <dbReference type="EMBL" id="RNA20486.1"/>
    </source>
</evidence>
<protein>
    <submittedName>
        <fullName evidence="2">Uncharacterized protein</fullName>
    </submittedName>
</protein>
<name>A0A3M7RAC2_BRAPC</name>
<reference evidence="2 3" key="1">
    <citation type="journal article" date="2018" name="Sci. Rep.">
        <title>Genomic signatures of local adaptation to the degree of environmental predictability in rotifers.</title>
        <authorList>
            <person name="Franch-Gras L."/>
            <person name="Hahn C."/>
            <person name="Garcia-Roger E.M."/>
            <person name="Carmona M.J."/>
            <person name="Serra M."/>
            <person name="Gomez A."/>
        </authorList>
    </citation>
    <scope>NUCLEOTIDE SEQUENCE [LARGE SCALE GENOMIC DNA]</scope>
    <source>
        <strain evidence="2">HYR1</strain>
    </source>
</reference>
<gene>
    <name evidence="2" type="ORF">BpHYR1_006283</name>
</gene>
<sequence length="126" mass="14494">MILPVTSTKIYLTLEFGRTKKFKKVAFLAVDNFQIKKLNETSNIPLILVSAGVPVVGVSRNFPDEIDLNNLNNLDNITNNLQEFFELENQSQEDFGDEFDEDIDEENDDDAYNDSNQNNDELKRKM</sequence>
<accession>A0A3M7RAC2</accession>
<organism evidence="2 3">
    <name type="scientific">Brachionus plicatilis</name>
    <name type="common">Marine rotifer</name>
    <name type="synonym">Brachionus muelleri</name>
    <dbReference type="NCBI Taxonomy" id="10195"/>
    <lineage>
        <taxon>Eukaryota</taxon>
        <taxon>Metazoa</taxon>
        <taxon>Spiralia</taxon>
        <taxon>Gnathifera</taxon>
        <taxon>Rotifera</taxon>
        <taxon>Eurotatoria</taxon>
        <taxon>Monogononta</taxon>
        <taxon>Pseudotrocha</taxon>
        <taxon>Ploima</taxon>
        <taxon>Brachionidae</taxon>
        <taxon>Brachionus</taxon>
    </lineage>
</organism>
<comment type="caution">
    <text evidence="2">The sequence shown here is derived from an EMBL/GenBank/DDBJ whole genome shotgun (WGS) entry which is preliminary data.</text>
</comment>
<feature type="region of interest" description="Disordered" evidence="1">
    <location>
        <begin position="95"/>
        <end position="126"/>
    </location>
</feature>
<keyword evidence="3" id="KW-1185">Reference proteome</keyword>
<evidence type="ECO:0000256" key="1">
    <source>
        <dbReference type="SAM" id="MobiDB-lite"/>
    </source>
</evidence>
<evidence type="ECO:0000313" key="3">
    <source>
        <dbReference type="Proteomes" id="UP000276133"/>
    </source>
</evidence>
<feature type="compositionally biased region" description="Acidic residues" evidence="1">
    <location>
        <begin position="95"/>
        <end position="112"/>
    </location>
</feature>
<dbReference type="AlphaFoldDB" id="A0A3M7RAC2"/>
<proteinExistence type="predicted"/>